<feature type="domain" description="AAA-ATPase-like" evidence="1">
    <location>
        <begin position="9"/>
        <end position="92"/>
    </location>
</feature>
<name>A0A174CIA6_9BACE</name>
<dbReference type="PANTHER" id="PTHR34825:SF1">
    <property type="entry name" value="AAA-ATPASE-LIKE DOMAIN-CONTAINING PROTEIN"/>
    <property type="match status" value="1"/>
</dbReference>
<organism evidence="2 3">
    <name type="scientific">Bacteroides finegoldii</name>
    <dbReference type="NCBI Taxonomy" id="338188"/>
    <lineage>
        <taxon>Bacteria</taxon>
        <taxon>Pseudomonadati</taxon>
        <taxon>Bacteroidota</taxon>
        <taxon>Bacteroidia</taxon>
        <taxon>Bacteroidales</taxon>
        <taxon>Bacteroidaceae</taxon>
        <taxon>Bacteroides</taxon>
    </lineage>
</organism>
<protein>
    <submittedName>
        <fullName evidence="2">Protein of uncharacterized function (DUF1703)./Predicted AAA-ATPase</fullName>
    </submittedName>
</protein>
<dbReference type="Pfam" id="PF09820">
    <property type="entry name" value="AAA-ATPase_like"/>
    <property type="match status" value="1"/>
</dbReference>
<reference evidence="2 3" key="1">
    <citation type="submission" date="2015-09" db="EMBL/GenBank/DDBJ databases">
        <authorList>
            <consortium name="Pathogen Informatics"/>
        </authorList>
    </citation>
    <scope>NUCLEOTIDE SEQUENCE [LARGE SCALE GENOMIC DNA]</scope>
    <source>
        <strain evidence="2 3">2789STDY5608840</strain>
    </source>
</reference>
<evidence type="ECO:0000313" key="3">
    <source>
        <dbReference type="Proteomes" id="UP000095517"/>
    </source>
</evidence>
<evidence type="ECO:0000313" key="2">
    <source>
        <dbReference type="EMBL" id="CUO13072.1"/>
    </source>
</evidence>
<dbReference type="EMBL" id="CYZH01000006">
    <property type="protein sequence ID" value="CUO13072.1"/>
    <property type="molecule type" value="Genomic_DNA"/>
</dbReference>
<sequence length="95" mass="11327">MKEIFRRYPIGIQNFEDLRNNNCVYIDKTALIYQLTHTDKVYFLSRPRRFGKSLLVSTLEAYFSGKKELFEGLAMEQLEKEWTVYPVLHIDFLVS</sequence>
<dbReference type="STRING" id="338188.ERS852397_01426"/>
<gene>
    <name evidence="2" type="ORF">ERS852397_01426</name>
</gene>
<dbReference type="AlphaFoldDB" id="A0A174CIA6"/>
<dbReference type="InterPro" id="IPR018631">
    <property type="entry name" value="AAA-ATPase-like_dom"/>
</dbReference>
<accession>A0A174CIA6</accession>
<dbReference type="PANTHER" id="PTHR34825">
    <property type="entry name" value="CONSERVED PROTEIN, WITH A WEAK D-GALACTARATE DEHYDRATASE/ALTRONATE HYDROLASE DOMAIN"/>
    <property type="match status" value="1"/>
</dbReference>
<proteinExistence type="predicted"/>
<dbReference type="Proteomes" id="UP000095517">
    <property type="component" value="Unassembled WGS sequence"/>
</dbReference>
<evidence type="ECO:0000259" key="1">
    <source>
        <dbReference type="Pfam" id="PF09820"/>
    </source>
</evidence>